<protein>
    <recommendedName>
        <fullName evidence="6">Transcription antitermination protein NusB</fullName>
    </recommendedName>
    <alternativeName>
        <fullName evidence="6">Antitermination factor NusB</fullName>
    </alternativeName>
</protein>
<dbReference type="CDD" id="cd00619">
    <property type="entry name" value="Terminator_NusB"/>
    <property type="match status" value="1"/>
</dbReference>
<evidence type="ECO:0000256" key="4">
    <source>
        <dbReference type="ARBA" id="ARBA00023015"/>
    </source>
</evidence>
<keyword evidence="2 6" id="KW-0889">Transcription antitermination</keyword>
<comment type="similarity">
    <text evidence="1 6">Belongs to the NusB family.</text>
</comment>
<evidence type="ECO:0000256" key="6">
    <source>
        <dbReference type="HAMAP-Rule" id="MF_00073"/>
    </source>
</evidence>
<dbReference type="GO" id="GO:0006353">
    <property type="term" value="P:DNA-templated transcription termination"/>
    <property type="evidence" value="ECO:0007669"/>
    <property type="project" value="UniProtKB-UniRule"/>
</dbReference>
<evidence type="ECO:0000313" key="9">
    <source>
        <dbReference type="Proteomes" id="UP000320813"/>
    </source>
</evidence>
<feature type="domain" description="NusB/RsmB/TIM44" evidence="7">
    <location>
        <begin position="5"/>
        <end position="141"/>
    </location>
</feature>
<evidence type="ECO:0000256" key="2">
    <source>
        <dbReference type="ARBA" id="ARBA00022814"/>
    </source>
</evidence>
<evidence type="ECO:0000313" key="8">
    <source>
        <dbReference type="EMBL" id="RZD15212.1"/>
    </source>
</evidence>
<organism evidence="8 9">
    <name type="scientific">Candidatus Acidulodesulfobacterium ferriphilum</name>
    <dbReference type="NCBI Taxonomy" id="2597223"/>
    <lineage>
        <taxon>Bacteria</taxon>
        <taxon>Deltaproteobacteria</taxon>
        <taxon>Candidatus Acidulodesulfobacterales</taxon>
        <taxon>Candidatus Acidulodesulfobacterium</taxon>
    </lineage>
</organism>
<dbReference type="EMBL" id="SGBD01000001">
    <property type="protein sequence ID" value="RZD15212.1"/>
    <property type="molecule type" value="Genomic_DNA"/>
</dbReference>
<accession>A0A519BD59</accession>
<keyword evidence="3 6" id="KW-0694">RNA-binding</keyword>
<dbReference type="InterPro" id="IPR035926">
    <property type="entry name" value="NusB-like_sf"/>
</dbReference>
<keyword evidence="5 6" id="KW-0804">Transcription</keyword>
<evidence type="ECO:0000256" key="5">
    <source>
        <dbReference type="ARBA" id="ARBA00023163"/>
    </source>
</evidence>
<dbReference type="HAMAP" id="MF_00073">
    <property type="entry name" value="NusB"/>
    <property type="match status" value="1"/>
</dbReference>
<dbReference type="SUPFAM" id="SSF48013">
    <property type="entry name" value="NusB-like"/>
    <property type="match status" value="1"/>
</dbReference>
<dbReference type="GO" id="GO:0031564">
    <property type="term" value="P:transcription antitermination"/>
    <property type="evidence" value="ECO:0007669"/>
    <property type="project" value="UniProtKB-KW"/>
</dbReference>
<evidence type="ECO:0000256" key="1">
    <source>
        <dbReference type="ARBA" id="ARBA00005952"/>
    </source>
</evidence>
<evidence type="ECO:0000256" key="3">
    <source>
        <dbReference type="ARBA" id="ARBA00022884"/>
    </source>
</evidence>
<sequence length="144" mass="16705">MTKRRKARELALQFLYETDGDINGLDYKIRSFYNDFASESLIRDGFKKDTSQIYDFFFDISQGTLLNLEKIDNIIKKVSKNWSIERMSRIDRNLLRLSLYEILFHPETPKNVIINESVEIAKKFGNDESPSFVNGILDAALKAA</sequence>
<dbReference type="AlphaFoldDB" id="A0A519BD59"/>
<gene>
    <name evidence="6 8" type="primary">nusB</name>
    <name evidence="8" type="ORF">EVJ47_02790</name>
</gene>
<comment type="caution">
    <text evidence="8">The sequence shown here is derived from an EMBL/GenBank/DDBJ whole genome shotgun (WGS) entry which is preliminary data.</text>
</comment>
<dbReference type="GO" id="GO:0003723">
    <property type="term" value="F:RNA binding"/>
    <property type="evidence" value="ECO:0007669"/>
    <property type="project" value="UniProtKB-UniRule"/>
</dbReference>
<comment type="function">
    <text evidence="6">Involved in transcription antitermination. Required for transcription of ribosomal RNA (rRNA) genes. Binds specifically to the boxA antiterminator sequence of the ribosomal RNA (rrn) operons.</text>
</comment>
<proteinExistence type="inferred from homology"/>
<dbReference type="PANTHER" id="PTHR11078:SF3">
    <property type="entry name" value="ANTITERMINATION NUSB DOMAIN-CONTAINING PROTEIN"/>
    <property type="match status" value="1"/>
</dbReference>
<dbReference type="InterPro" id="IPR006027">
    <property type="entry name" value="NusB_RsmB_TIM44"/>
</dbReference>
<reference evidence="8 9" key="1">
    <citation type="submission" date="2019-01" db="EMBL/GenBank/DDBJ databases">
        <title>Insights into ecological role of a new deltaproteobacterial order Candidatus Sinidesulfobacterales (Sva0485) by metagenomics and metatranscriptomics.</title>
        <authorList>
            <person name="Tan S."/>
            <person name="Liu J."/>
            <person name="Fang Y."/>
            <person name="Hedlund B.P."/>
            <person name="Lian Z.H."/>
            <person name="Huang L.Y."/>
            <person name="Li J.T."/>
            <person name="Huang L.N."/>
            <person name="Li W.J."/>
            <person name="Jiang H.C."/>
            <person name="Dong H.L."/>
            <person name="Shu W.S."/>
        </authorList>
    </citation>
    <scope>NUCLEOTIDE SEQUENCE [LARGE SCALE GENOMIC DNA]</scope>
    <source>
        <strain evidence="8">AP3</strain>
    </source>
</reference>
<dbReference type="PANTHER" id="PTHR11078">
    <property type="entry name" value="N UTILIZATION SUBSTANCE PROTEIN B-RELATED"/>
    <property type="match status" value="1"/>
</dbReference>
<keyword evidence="4 6" id="KW-0805">Transcription regulation</keyword>
<dbReference type="Pfam" id="PF01029">
    <property type="entry name" value="NusB"/>
    <property type="match status" value="1"/>
</dbReference>
<evidence type="ECO:0000259" key="7">
    <source>
        <dbReference type="Pfam" id="PF01029"/>
    </source>
</evidence>
<dbReference type="Proteomes" id="UP000320813">
    <property type="component" value="Unassembled WGS sequence"/>
</dbReference>
<dbReference type="Gene3D" id="1.10.940.10">
    <property type="entry name" value="NusB-like"/>
    <property type="match status" value="1"/>
</dbReference>
<dbReference type="NCBIfam" id="TIGR01951">
    <property type="entry name" value="nusB"/>
    <property type="match status" value="1"/>
</dbReference>
<dbReference type="InterPro" id="IPR011605">
    <property type="entry name" value="NusB_fam"/>
</dbReference>
<dbReference type="GO" id="GO:0005829">
    <property type="term" value="C:cytosol"/>
    <property type="evidence" value="ECO:0007669"/>
    <property type="project" value="TreeGrafter"/>
</dbReference>
<name>A0A519BD59_9DELT</name>